<dbReference type="GO" id="GO:0006284">
    <property type="term" value="P:base-excision repair"/>
    <property type="evidence" value="ECO:0007669"/>
    <property type="project" value="TreeGrafter"/>
</dbReference>
<feature type="binding site" evidence="7">
    <location>
        <position position="245"/>
    </location>
    <ligand>
        <name>Mg(2+)</name>
        <dbReference type="ChEBI" id="CHEBI:18420"/>
        <label>1</label>
    </ligand>
</feature>
<keyword evidence="3 7" id="KW-0479">Metal-binding</keyword>
<dbReference type="PANTHER" id="PTHR22748:SF4">
    <property type="entry name" value="DNA-(APURINIC OR APYRIMIDINIC SITE) ENDONUCLEASE 2"/>
    <property type="match status" value="1"/>
</dbReference>
<keyword evidence="7" id="KW-0464">Manganese</keyword>
<dbReference type="InterPro" id="IPR005135">
    <property type="entry name" value="Endo/exonuclease/phosphatase"/>
</dbReference>
<dbReference type="InterPro" id="IPR004808">
    <property type="entry name" value="AP_endonuc_1"/>
</dbReference>
<dbReference type="PANTHER" id="PTHR22748">
    <property type="entry name" value="AP ENDONUCLEASE"/>
    <property type="match status" value="1"/>
</dbReference>
<evidence type="ECO:0000259" key="9">
    <source>
        <dbReference type="Pfam" id="PF03372"/>
    </source>
</evidence>
<dbReference type="GO" id="GO:0008081">
    <property type="term" value="F:phosphoric diester hydrolase activity"/>
    <property type="evidence" value="ECO:0007669"/>
    <property type="project" value="TreeGrafter"/>
</dbReference>
<dbReference type="GO" id="GO:0003906">
    <property type="term" value="F:DNA-(apurinic or apyrimidinic site) endonuclease activity"/>
    <property type="evidence" value="ECO:0007669"/>
    <property type="project" value="TreeGrafter"/>
</dbReference>
<dbReference type="PROSITE" id="PS00728">
    <property type="entry name" value="AP_NUCLEASE_F1_3"/>
    <property type="match status" value="1"/>
</dbReference>
<keyword evidence="5 7" id="KW-0460">Magnesium</keyword>
<feature type="domain" description="Endonuclease/exonuclease/phosphatase" evidence="9">
    <location>
        <begin position="4"/>
        <end position="246"/>
    </location>
</feature>
<evidence type="ECO:0000256" key="3">
    <source>
        <dbReference type="ARBA" id="ARBA00022723"/>
    </source>
</evidence>
<organism evidence="10 11">
    <name type="scientific">Proteiniclasticum ruminis</name>
    <dbReference type="NCBI Taxonomy" id="398199"/>
    <lineage>
        <taxon>Bacteria</taxon>
        <taxon>Bacillati</taxon>
        <taxon>Bacillota</taxon>
        <taxon>Clostridia</taxon>
        <taxon>Eubacteriales</taxon>
        <taxon>Clostridiaceae</taxon>
        <taxon>Proteiniclasticum</taxon>
    </lineage>
</organism>
<dbReference type="AlphaFoldDB" id="A0A1G8G8J4"/>
<evidence type="ECO:0000313" key="10">
    <source>
        <dbReference type="EMBL" id="SDH90715.1"/>
    </source>
</evidence>
<dbReference type="EMBL" id="FNDZ01000001">
    <property type="protein sequence ID" value="SDH90715.1"/>
    <property type="molecule type" value="Genomic_DNA"/>
</dbReference>
<feature type="site" description="Transition state stabilizer" evidence="8">
    <location>
        <position position="151"/>
    </location>
</feature>
<dbReference type="RefSeq" id="WP_031572871.1">
    <property type="nucleotide sequence ID" value="NZ_FNDZ01000001.1"/>
</dbReference>
<reference evidence="10 11" key="1">
    <citation type="submission" date="2016-10" db="EMBL/GenBank/DDBJ databases">
        <authorList>
            <person name="de Groot N.N."/>
        </authorList>
    </citation>
    <scope>NUCLEOTIDE SEQUENCE [LARGE SCALE GENOMIC DNA]</scope>
    <source>
        <strain evidence="10 11">CGMCC 1.5058</strain>
    </source>
</reference>
<dbReference type="InterPro" id="IPR036691">
    <property type="entry name" value="Endo/exonu/phosph_ase_sf"/>
</dbReference>
<gene>
    <name evidence="10" type="ORF">SAMN05421804_101176</name>
</gene>
<feature type="active site" evidence="6">
    <location>
        <position position="109"/>
    </location>
</feature>
<evidence type="ECO:0000256" key="1">
    <source>
        <dbReference type="ARBA" id="ARBA00001936"/>
    </source>
</evidence>
<dbReference type="Proteomes" id="UP000183255">
    <property type="component" value="Unassembled WGS sequence"/>
</dbReference>
<dbReference type="GO" id="GO:0008311">
    <property type="term" value="F:double-stranded DNA 3'-5' DNA exonuclease activity"/>
    <property type="evidence" value="ECO:0007669"/>
    <property type="project" value="TreeGrafter"/>
</dbReference>
<comment type="similarity">
    <text evidence="2">Belongs to the DNA repair enzymes AP/ExoA family.</text>
</comment>
<evidence type="ECO:0000256" key="4">
    <source>
        <dbReference type="ARBA" id="ARBA00022801"/>
    </source>
</evidence>
<dbReference type="InterPro" id="IPR020847">
    <property type="entry name" value="AP_endonuclease_F1_BS"/>
</dbReference>
<evidence type="ECO:0000256" key="6">
    <source>
        <dbReference type="PIRSR" id="PIRSR604808-1"/>
    </source>
</evidence>
<evidence type="ECO:0000256" key="8">
    <source>
        <dbReference type="PIRSR" id="PIRSR604808-3"/>
    </source>
</evidence>
<feature type="binding site" evidence="7">
    <location>
        <position position="246"/>
    </location>
    <ligand>
        <name>Mg(2+)</name>
        <dbReference type="ChEBI" id="CHEBI:18420"/>
        <label>1</label>
    </ligand>
</feature>
<proteinExistence type="inferred from homology"/>
<feature type="binding site" evidence="7">
    <location>
        <position position="149"/>
    </location>
    <ligand>
        <name>Mg(2+)</name>
        <dbReference type="ChEBI" id="CHEBI:18420"/>
        <label>1</label>
    </ligand>
</feature>
<feature type="binding site" evidence="7">
    <location>
        <position position="151"/>
    </location>
    <ligand>
        <name>Mg(2+)</name>
        <dbReference type="ChEBI" id="CHEBI:18420"/>
        <label>1</label>
    </ligand>
</feature>
<sequence>MKIVSWNVNGLRAIMKKGFRESVIELDPDVLFLQETKMQEHQLVEEILLKDLGYTLTMHSGERKGYSSVAVYTRIPVDEIIKGSGIPEYDVEGRVLQVNVGDHAIFGIYFPNGGRGEERLAYKMKFYEDLLVKFDSLKENGKKVIVTGDFNVAHEEIDLANPESNRKTSGFLDIERQWFRKLLSHGYVDVYRQENPEKVIYTWWDQRFRARDRNAGWRIDYFVVSENTLPEITEVEIYNHIMGSDHCPLSLTLKGEQ</sequence>
<dbReference type="InterPro" id="IPR020848">
    <property type="entry name" value="AP_endonuclease_F1_CS"/>
</dbReference>
<dbReference type="PROSITE" id="PS51435">
    <property type="entry name" value="AP_NUCLEASE_F1_4"/>
    <property type="match status" value="1"/>
</dbReference>
<feature type="binding site" evidence="7">
    <location>
        <position position="35"/>
    </location>
    <ligand>
        <name>Mg(2+)</name>
        <dbReference type="ChEBI" id="CHEBI:18420"/>
        <label>1</label>
    </ligand>
</feature>
<dbReference type="NCBIfam" id="TIGR00633">
    <property type="entry name" value="xth"/>
    <property type="match status" value="1"/>
</dbReference>
<accession>A0A1G8G8J4</accession>
<dbReference type="Pfam" id="PF03372">
    <property type="entry name" value="Exo_endo_phos"/>
    <property type="match status" value="1"/>
</dbReference>
<evidence type="ECO:0000313" key="11">
    <source>
        <dbReference type="Proteomes" id="UP000183255"/>
    </source>
</evidence>
<keyword evidence="4" id="KW-0378">Hydrolase</keyword>
<name>A0A1G8G8J4_9CLOT</name>
<dbReference type="NCBIfam" id="TIGR00195">
    <property type="entry name" value="exoDNase_III"/>
    <property type="match status" value="1"/>
</dbReference>
<feature type="binding site" evidence="7">
    <location>
        <position position="7"/>
    </location>
    <ligand>
        <name>Mg(2+)</name>
        <dbReference type="ChEBI" id="CHEBI:18420"/>
        <label>1</label>
    </ligand>
</feature>
<feature type="site" description="Important for catalytic activity" evidence="8">
    <location>
        <position position="220"/>
    </location>
</feature>
<dbReference type="GO" id="GO:0046872">
    <property type="term" value="F:metal ion binding"/>
    <property type="evidence" value="ECO:0007669"/>
    <property type="project" value="UniProtKB-KW"/>
</dbReference>
<dbReference type="PROSITE" id="PS00726">
    <property type="entry name" value="AP_NUCLEASE_F1_1"/>
    <property type="match status" value="1"/>
</dbReference>
<evidence type="ECO:0000256" key="7">
    <source>
        <dbReference type="PIRSR" id="PIRSR604808-2"/>
    </source>
</evidence>
<dbReference type="GO" id="GO:0003677">
    <property type="term" value="F:DNA binding"/>
    <property type="evidence" value="ECO:0007669"/>
    <property type="project" value="InterPro"/>
</dbReference>
<comment type="cofactor">
    <cofactor evidence="1">
        <name>Mn(2+)</name>
        <dbReference type="ChEBI" id="CHEBI:29035"/>
    </cofactor>
</comment>
<evidence type="ECO:0000256" key="5">
    <source>
        <dbReference type="ARBA" id="ARBA00022842"/>
    </source>
</evidence>
<feature type="active site" description="Proton donor/acceptor" evidence="6">
    <location>
        <position position="149"/>
    </location>
</feature>
<feature type="active site" description="Proton acceptor" evidence="6">
    <location>
        <position position="246"/>
    </location>
</feature>
<dbReference type="SUPFAM" id="SSF56219">
    <property type="entry name" value="DNase I-like"/>
    <property type="match status" value="1"/>
</dbReference>
<comment type="cofactor">
    <cofactor evidence="7">
        <name>Mg(2+)</name>
        <dbReference type="ChEBI" id="CHEBI:18420"/>
    </cofactor>
    <cofactor evidence="7">
        <name>Mn(2+)</name>
        <dbReference type="ChEBI" id="CHEBI:29035"/>
    </cofactor>
    <text evidence="7">Probably binds two magnesium or manganese ions per subunit.</text>
</comment>
<feature type="site" description="Interaction with DNA substrate" evidence="8">
    <location>
        <position position="246"/>
    </location>
</feature>
<protein>
    <submittedName>
        <fullName evidence="10">Exodeoxyribonuclease-3</fullName>
    </submittedName>
</protein>
<dbReference type="Gene3D" id="3.60.10.10">
    <property type="entry name" value="Endonuclease/exonuclease/phosphatase"/>
    <property type="match status" value="1"/>
</dbReference>
<evidence type="ECO:0000256" key="2">
    <source>
        <dbReference type="ARBA" id="ARBA00007092"/>
    </source>
</evidence>